<dbReference type="EMBL" id="GBRH01168176">
    <property type="protein sequence ID" value="JAE29720.1"/>
    <property type="molecule type" value="Transcribed_RNA"/>
</dbReference>
<evidence type="ECO:0000313" key="1">
    <source>
        <dbReference type="EMBL" id="JAE29720.1"/>
    </source>
</evidence>
<reference evidence="1" key="1">
    <citation type="submission" date="2014-09" db="EMBL/GenBank/DDBJ databases">
        <authorList>
            <person name="Magalhaes I.L.F."/>
            <person name="Oliveira U."/>
            <person name="Santos F.R."/>
            <person name="Vidigal T.H.D.A."/>
            <person name="Brescovit A.D."/>
            <person name="Santos A.J."/>
        </authorList>
    </citation>
    <scope>NUCLEOTIDE SEQUENCE</scope>
    <source>
        <tissue evidence="1">Shoot tissue taken approximately 20 cm above the soil surface</tissue>
    </source>
</reference>
<name>A0A0A9GXL2_ARUDO</name>
<proteinExistence type="predicted"/>
<organism evidence="1">
    <name type="scientific">Arundo donax</name>
    <name type="common">Giant reed</name>
    <name type="synonym">Donax arundinaceus</name>
    <dbReference type="NCBI Taxonomy" id="35708"/>
    <lineage>
        <taxon>Eukaryota</taxon>
        <taxon>Viridiplantae</taxon>
        <taxon>Streptophyta</taxon>
        <taxon>Embryophyta</taxon>
        <taxon>Tracheophyta</taxon>
        <taxon>Spermatophyta</taxon>
        <taxon>Magnoliopsida</taxon>
        <taxon>Liliopsida</taxon>
        <taxon>Poales</taxon>
        <taxon>Poaceae</taxon>
        <taxon>PACMAD clade</taxon>
        <taxon>Arundinoideae</taxon>
        <taxon>Arundineae</taxon>
        <taxon>Arundo</taxon>
    </lineage>
</organism>
<sequence>MASNLKVSFLSTSIIKERIRQLSSLIHLYQAVDLSELFGQVLQYKARTQPRVTMEDYLF</sequence>
<reference evidence="1" key="2">
    <citation type="journal article" date="2015" name="Data Brief">
        <title>Shoot transcriptome of the giant reed, Arundo donax.</title>
        <authorList>
            <person name="Barrero R.A."/>
            <person name="Guerrero F.D."/>
            <person name="Moolhuijzen P."/>
            <person name="Goolsby J.A."/>
            <person name="Tidwell J."/>
            <person name="Bellgard S.E."/>
            <person name="Bellgard M.I."/>
        </authorList>
    </citation>
    <scope>NUCLEOTIDE SEQUENCE</scope>
    <source>
        <tissue evidence="1">Shoot tissue taken approximately 20 cm above the soil surface</tissue>
    </source>
</reference>
<protein>
    <submittedName>
        <fullName evidence="1">Uncharacterized protein</fullName>
    </submittedName>
</protein>
<accession>A0A0A9GXL2</accession>
<dbReference type="AlphaFoldDB" id="A0A0A9GXL2"/>